<sequence length="197" mass="21147">VRAQQPPPRPRETRSAHPYRSGRPRRAMAAAATSPLLLLLLSLCAAGILAGEALPQLATTVHDLLPEYGLPRGLLPASVTSYSMTEEGEFLVELAAPCYVQFSDLVYYDRSIRGRLSYGKITDLSGIQVKKVFVWLTVTGMAVVPSGNAIEFQVGFLSQDLPISMFADIPTCRKNASGAGASSCRDGEHQVAAVEAQ</sequence>
<accession>A0A1D1ZCS8</accession>
<dbReference type="EMBL" id="GDJX01003256">
    <property type="protein sequence ID" value="JAT64680.1"/>
    <property type="molecule type" value="Transcribed_RNA"/>
</dbReference>
<dbReference type="InterPro" id="IPR036758">
    <property type="entry name" value="At5g01610-like"/>
</dbReference>
<dbReference type="Gene3D" id="2.30.240.10">
    <property type="entry name" value="At5g01610-like"/>
    <property type="match status" value="1"/>
</dbReference>
<organism evidence="2">
    <name type="scientific">Anthurium amnicola</name>
    <dbReference type="NCBI Taxonomy" id="1678845"/>
    <lineage>
        <taxon>Eukaryota</taxon>
        <taxon>Viridiplantae</taxon>
        <taxon>Streptophyta</taxon>
        <taxon>Embryophyta</taxon>
        <taxon>Tracheophyta</taxon>
        <taxon>Spermatophyta</taxon>
        <taxon>Magnoliopsida</taxon>
        <taxon>Liliopsida</taxon>
        <taxon>Araceae</taxon>
        <taxon>Pothoideae</taxon>
        <taxon>Potheae</taxon>
        <taxon>Anthurium</taxon>
    </lineage>
</organism>
<name>A0A1D1ZCS8_9ARAE</name>
<dbReference type="AlphaFoldDB" id="A0A1D1ZCS8"/>
<evidence type="ECO:0000256" key="1">
    <source>
        <dbReference type="SAM" id="MobiDB-lite"/>
    </source>
</evidence>
<dbReference type="PANTHER" id="PTHR31676">
    <property type="entry name" value="T31J12.3 PROTEIN-RELATED"/>
    <property type="match status" value="1"/>
</dbReference>
<feature type="non-terminal residue" evidence="2">
    <location>
        <position position="1"/>
    </location>
</feature>
<dbReference type="InterPro" id="IPR007493">
    <property type="entry name" value="DUF538"/>
</dbReference>
<evidence type="ECO:0000313" key="2">
    <source>
        <dbReference type="EMBL" id="JAT64680.1"/>
    </source>
</evidence>
<gene>
    <name evidence="2" type="primary">At5g01610_21</name>
    <name evidence="2" type="ORF">g.23594</name>
</gene>
<dbReference type="Pfam" id="PF04398">
    <property type="entry name" value="DUF538"/>
    <property type="match status" value="1"/>
</dbReference>
<dbReference type="SUPFAM" id="SSF141562">
    <property type="entry name" value="At5g01610-like"/>
    <property type="match status" value="1"/>
</dbReference>
<reference evidence="2" key="1">
    <citation type="submission" date="2015-07" db="EMBL/GenBank/DDBJ databases">
        <title>Transcriptome Assembly of Anthurium amnicola.</title>
        <authorList>
            <person name="Suzuki J."/>
        </authorList>
    </citation>
    <scope>NUCLEOTIDE SEQUENCE</scope>
</reference>
<feature type="region of interest" description="Disordered" evidence="1">
    <location>
        <begin position="1"/>
        <end position="25"/>
    </location>
</feature>
<proteinExistence type="predicted"/>
<protein>
    <submittedName>
        <fullName evidence="2">Uncharacterized protein At5g01610</fullName>
    </submittedName>
</protein>
<dbReference type="PANTHER" id="PTHR31676:SF96">
    <property type="entry name" value="EXPRESSED PROTEIN"/>
    <property type="match status" value="1"/>
</dbReference>